<organism evidence="1 2">
    <name type="scientific">Microbacterium ginsengisoli</name>
    <dbReference type="NCBI Taxonomy" id="400772"/>
    <lineage>
        <taxon>Bacteria</taxon>
        <taxon>Bacillati</taxon>
        <taxon>Actinomycetota</taxon>
        <taxon>Actinomycetes</taxon>
        <taxon>Micrococcales</taxon>
        <taxon>Microbacteriaceae</taxon>
        <taxon>Microbacterium</taxon>
    </lineage>
</organism>
<dbReference type="Proteomes" id="UP000033451">
    <property type="component" value="Unassembled WGS sequence"/>
</dbReference>
<dbReference type="PATRIC" id="fig|400772.4.peg.1205"/>
<sequence>MSTLGYPRSQVVYLHLNPGRYARDLIVSKVAKSREAQVEPGTVIVKAKITVPAGFFDEAIPYVEIEFKPGDEIQPAEVTVSAEVEN</sequence>
<dbReference type="EMBL" id="JYIY01000069">
    <property type="protein sequence ID" value="KJL37070.1"/>
    <property type="molecule type" value="Genomic_DNA"/>
</dbReference>
<reference evidence="1 2" key="1">
    <citation type="submission" date="2015-02" db="EMBL/GenBank/DDBJ databases">
        <title>Draft genome sequences of ten Microbacterium spp. with emphasis on heavy metal contaminated environments.</title>
        <authorList>
            <person name="Corretto E."/>
        </authorList>
    </citation>
    <scope>NUCLEOTIDE SEQUENCE [LARGE SCALE GENOMIC DNA]</scope>
    <source>
        <strain evidence="1 2">DSM 18659</strain>
    </source>
</reference>
<dbReference type="RefSeq" id="WP_045247130.1">
    <property type="nucleotide sequence ID" value="NZ_JYIY01000069.1"/>
</dbReference>
<gene>
    <name evidence="1" type="ORF">RR49_01182</name>
</gene>
<proteinExistence type="predicted"/>
<evidence type="ECO:0000313" key="1">
    <source>
        <dbReference type="EMBL" id="KJL37070.1"/>
    </source>
</evidence>
<keyword evidence="2" id="KW-1185">Reference proteome</keyword>
<protein>
    <submittedName>
        <fullName evidence="1">Uncharacterized protein</fullName>
    </submittedName>
</protein>
<accession>A0A0F0LXQ4</accession>
<evidence type="ECO:0000313" key="2">
    <source>
        <dbReference type="Proteomes" id="UP000033451"/>
    </source>
</evidence>
<comment type="caution">
    <text evidence="1">The sequence shown here is derived from an EMBL/GenBank/DDBJ whole genome shotgun (WGS) entry which is preliminary data.</text>
</comment>
<name>A0A0F0LXQ4_9MICO</name>
<dbReference type="AlphaFoldDB" id="A0A0F0LXQ4"/>
<dbReference type="STRING" id="400772.RR49_01182"/>